<protein>
    <submittedName>
        <fullName evidence="1">PilZ domain-containing protein</fullName>
    </submittedName>
</protein>
<name>A0ABW7NXF3_9GAMM</name>
<dbReference type="Proteomes" id="UP001610706">
    <property type="component" value="Unassembled WGS sequence"/>
</dbReference>
<evidence type="ECO:0000313" key="2">
    <source>
        <dbReference type="Proteomes" id="UP001610706"/>
    </source>
</evidence>
<dbReference type="RefSeq" id="WP_346350590.1">
    <property type="nucleotide sequence ID" value="NZ_CP166302.1"/>
</dbReference>
<keyword evidence="2" id="KW-1185">Reference proteome</keyword>
<accession>A0ABW7NXF3</accession>
<reference evidence="1 2" key="1">
    <citation type="submission" date="2024-08" db="EMBL/GenBank/DDBJ databases">
        <title>Oceanimonas smirnovii Genome sequencing and assembly.</title>
        <authorList>
            <person name="Tang B."/>
        </authorList>
    </citation>
    <scope>NUCLEOTIDE SEQUENCE [LARGE SCALE GENOMIC DNA]</scope>
    <source>
        <strain evidence="1 2">OS2020-119</strain>
    </source>
</reference>
<organism evidence="1 2">
    <name type="scientific">Oceanimonas smirnovii</name>
    <dbReference type="NCBI Taxonomy" id="264574"/>
    <lineage>
        <taxon>Bacteria</taxon>
        <taxon>Pseudomonadati</taxon>
        <taxon>Pseudomonadota</taxon>
        <taxon>Gammaproteobacteria</taxon>
        <taxon>Aeromonadales</taxon>
        <taxon>Aeromonadaceae</taxon>
        <taxon>Oceanimonas</taxon>
    </lineage>
</organism>
<dbReference type="EMBL" id="JBGFTR010000001">
    <property type="protein sequence ID" value="MFH7563877.1"/>
    <property type="molecule type" value="Genomic_DNA"/>
</dbReference>
<evidence type="ECO:0000313" key="1">
    <source>
        <dbReference type="EMBL" id="MFH7563877.1"/>
    </source>
</evidence>
<comment type="caution">
    <text evidence="1">The sequence shown here is derived from an EMBL/GenBank/DDBJ whole genome shotgun (WGS) entry which is preliminary data.</text>
</comment>
<sequence length="190" mass="21542">MTDPYFSVEYRARVNLIPLEQGETVPDVEQLEADIPGPFRLISEVTRIDTHQARLLRNLDDHASDLVEVINQQSRKIDLVLSHVLAEQDDPDCRSYTLTLGGGGFDFTPRHPMTDGQAVRIKLFLPEYSVAVFAYGEVHNGPDANRCHCRFTCIREQDRDALIRASLQLQAKQLKARAEQRAQQNDKPTS</sequence>
<proteinExistence type="predicted"/>
<gene>
    <name evidence="1" type="ORF">AB9R89_00845</name>
</gene>